<evidence type="ECO:0000313" key="4">
    <source>
        <dbReference type="Proteomes" id="UP000245638"/>
    </source>
</evidence>
<dbReference type="InterPro" id="IPR002372">
    <property type="entry name" value="PQQ_rpt_dom"/>
</dbReference>
<feature type="domain" description="Pyrrolo-quinoline quinone repeat" evidence="2">
    <location>
        <begin position="233"/>
        <end position="413"/>
    </location>
</feature>
<dbReference type="InterPro" id="IPR011047">
    <property type="entry name" value="Quinoprotein_ADH-like_sf"/>
</dbReference>
<dbReference type="PANTHER" id="PTHR34512">
    <property type="entry name" value="CELL SURFACE PROTEIN"/>
    <property type="match status" value="1"/>
</dbReference>
<dbReference type="InterPro" id="IPR015943">
    <property type="entry name" value="WD40/YVTN_repeat-like_dom_sf"/>
</dbReference>
<accession>A0A2T9X9J2</accession>
<dbReference type="EMBL" id="QEFD01000074">
    <property type="protein sequence ID" value="PVU76715.1"/>
    <property type="molecule type" value="Genomic_DNA"/>
</dbReference>
<dbReference type="PANTHER" id="PTHR34512:SF30">
    <property type="entry name" value="OUTER MEMBRANE PROTEIN ASSEMBLY FACTOR BAMB"/>
    <property type="match status" value="1"/>
</dbReference>
<keyword evidence="1" id="KW-1133">Transmembrane helix</keyword>
<sequence>MRLSRKYGVINSLVFMLLLVSIITATTSYSMHPEHPAISYSSTLLKVGNVTSVAIYKFPINGEYLIGLGSISKNSNGHETYHAFIVSVSNNGTRILYNITEPYPVYSVAICPRYFAVGLGTSQFNCTGILRVYSTVSGKLLWCVKFPYCKCCPIDSVDDIKIECNEIIATAVPEMPGYPYGNLSAFNASNGKLLWFFTIHNMSPEPTYMSLSYICVYNDYVVASAGNGHADGGWVFLFNLQDGKLIWINSSFGDPFAGPPVFSGNGKYIVVSSSVIGTYSGVYVIKACNALIVWSNTSYSPSNVRAAIDYNGSLVTYTTDGELYTANCKGQIIWSFKFPVEELTPVVMNCQGSIIAALPYNCRILYVFSANGNVTNYTLPAIPCSIGSNPESLVMSADGKVIAVGTQEGLVIFTTSIIPINVKVTLQYKIIGQMPPYTPNITLILPNGTTRVVGQGTYIVPSGTVYTISNITENEVRWISPISRGVLSFNGTITIPLYEQLKVNFTYTVIGVNNGEPTVSYYYFGTNISAKPGVYWADYNSTYYYSPCLPGSNSQVRWISYNYSGRILSNVISVTYYNQYYVSVISNIPVYAKINGVTEELKSAWFNYSTVIQIVNTTYYVNSMERYVIVSITPSMSIIVNSSEAIHVNTVLQYYVSVSPNITLNALINGTSSKFSSGWYNAGTNVYLKTGIVPISNDERLLVTSVSPQSFTVNSPVNVKVTAVTQYLVTINGQSSWYNAGCKITLNASVPFYDIGMFKGTYNVSPGTTITVNQPITETLVESINPLFIILIIVIVIAIVVGLIMATRRKR</sequence>
<organism evidence="3 4">
    <name type="scientific">Acidianus hospitalis</name>
    <dbReference type="NCBI Taxonomy" id="563177"/>
    <lineage>
        <taxon>Archaea</taxon>
        <taxon>Thermoproteota</taxon>
        <taxon>Thermoprotei</taxon>
        <taxon>Sulfolobales</taxon>
        <taxon>Sulfolobaceae</taxon>
        <taxon>Acidianus</taxon>
    </lineage>
</organism>
<gene>
    <name evidence="3" type="ORF">DDW13_02365</name>
</gene>
<dbReference type="SUPFAM" id="SSF101898">
    <property type="entry name" value="NHL repeat"/>
    <property type="match status" value="1"/>
</dbReference>
<comment type="caution">
    <text evidence="3">The sequence shown here is derived from an EMBL/GenBank/DDBJ whole genome shotgun (WGS) entry which is preliminary data.</text>
</comment>
<dbReference type="Gene3D" id="2.130.10.10">
    <property type="entry name" value="YVTN repeat-like/Quinoprotein amine dehydrogenase"/>
    <property type="match status" value="1"/>
</dbReference>
<dbReference type="AlphaFoldDB" id="A0A2T9X9J2"/>
<keyword evidence="1" id="KW-0812">Transmembrane</keyword>
<protein>
    <recommendedName>
        <fullName evidence="2">Pyrrolo-quinoline quinone repeat domain-containing protein</fullName>
    </recommendedName>
</protein>
<evidence type="ECO:0000259" key="2">
    <source>
        <dbReference type="Pfam" id="PF13360"/>
    </source>
</evidence>
<reference evidence="3 4" key="1">
    <citation type="journal article" date="2015" name="Appl. Environ. Microbiol.">
        <title>Nanoarchaeota, Their Sulfolobales Host, and Nanoarchaeota Virus Distribution across Yellowstone National Park Hot Springs.</title>
        <authorList>
            <person name="Munson-McGee J.H."/>
            <person name="Field E.K."/>
            <person name="Bateson M."/>
            <person name="Rooney C."/>
            <person name="Stepanauskas R."/>
            <person name="Young M.J."/>
        </authorList>
    </citation>
    <scope>NUCLEOTIDE SEQUENCE [LARGE SCALE GENOMIC DNA]</scope>
    <source>
        <strain evidence="3">SCGC AC-742_N10</strain>
    </source>
</reference>
<dbReference type="SUPFAM" id="SSF50998">
    <property type="entry name" value="Quinoprotein alcohol dehydrogenase-like"/>
    <property type="match status" value="1"/>
</dbReference>
<name>A0A2T9X9J2_9CREN</name>
<feature type="transmembrane region" description="Helical" evidence="1">
    <location>
        <begin position="787"/>
        <end position="806"/>
    </location>
</feature>
<evidence type="ECO:0000256" key="1">
    <source>
        <dbReference type="SAM" id="Phobius"/>
    </source>
</evidence>
<proteinExistence type="predicted"/>
<keyword evidence="1" id="KW-0472">Membrane</keyword>
<dbReference type="Pfam" id="PF13360">
    <property type="entry name" value="PQQ_2"/>
    <property type="match status" value="1"/>
</dbReference>
<evidence type="ECO:0000313" key="3">
    <source>
        <dbReference type="EMBL" id="PVU76715.1"/>
    </source>
</evidence>
<dbReference type="Proteomes" id="UP000245638">
    <property type="component" value="Unassembled WGS sequence"/>
</dbReference>